<evidence type="ECO:0000313" key="6">
    <source>
        <dbReference type="EMBL" id="CAB5007600.1"/>
    </source>
</evidence>
<evidence type="ECO:0000313" key="3">
    <source>
        <dbReference type="EMBL" id="CAB4733549.1"/>
    </source>
</evidence>
<evidence type="ECO:0000313" key="5">
    <source>
        <dbReference type="EMBL" id="CAB4949577.1"/>
    </source>
</evidence>
<keyword evidence="1" id="KW-1133">Transmembrane helix</keyword>
<evidence type="ECO:0000313" key="4">
    <source>
        <dbReference type="EMBL" id="CAB4835947.1"/>
    </source>
</evidence>
<feature type="transmembrane region" description="Helical" evidence="1">
    <location>
        <begin position="98"/>
        <end position="123"/>
    </location>
</feature>
<feature type="transmembrane region" description="Helical" evidence="1">
    <location>
        <begin position="12"/>
        <end position="30"/>
    </location>
</feature>
<evidence type="ECO:0000256" key="1">
    <source>
        <dbReference type="SAM" id="Phobius"/>
    </source>
</evidence>
<gene>
    <name evidence="3" type="ORF">UFOPK2656_02305</name>
    <name evidence="4" type="ORF">UFOPK3099_02941</name>
    <name evidence="5" type="ORF">UFOPK3651_02750</name>
    <name evidence="6" type="ORF">UFOPK3931_02618</name>
    <name evidence="2" type="ORF">UFOPK4189_03542</name>
</gene>
<feature type="transmembrane region" description="Helical" evidence="1">
    <location>
        <begin position="42"/>
        <end position="61"/>
    </location>
</feature>
<dbReference type="EMBL" id="CAEZYF010000015">
    <property type="protein sequence ID" value="CAB4733549.1"/>
    <property type="molecule type" value="Genomic_DNA"/>
</dbReference>
<proteinExistence type="predicted"/>
<reference evidence="3" key="1">
    <citation type="submission" date="2020-05" db="EMBL/GenBank/DDBJ databases">
        <authorList>
            <person name="Chiriac C."/>
            <person name="Salcher M."/>
            <person name="Ghai R."/>
            <person name="Kavagutti S V."/>
        </authorList>
    </citation>
    <scope>NUCLEOTIDE SEQUENCE</scope>
</reference>
<accession>A0A6J6SGY4</accession>
<keyword evidence="1" id="KW-0812">Transmembrane</keyword>
<name>A0A6J6SGY4_9ZZZZ</name>
<keyword evidence="1" id="KW-0472">Membrane</keyword>
<dbReference type="EMBL" id="CAFAAV010000351">
    <property type="protein sequence ID" value="CAB4835947.1"/>
    <property type="molecule type" value="Genomic_DNA"/>
</dbReference>
<dbReference type="EMBL" id="CAESGF010000049">
    <property type="protein sequence ID" value="CAB4365801.1"/>
    <property type="molecule type" value="Genomic_DNA"/>
</dbReference>
<organism evidence="3">
    <name type="scientific">freshwater metagenome</name>
    <dbReference type="NCBI Taxonomy" id="449393"/>
    <lineage>
        <taxon>unclassified sequences</taxon>
        <taxon>metagenomes</taxon>
        <taxon>ecological metagenomes</taxon>
    </lineage>
</organism>
<dbReference type="EMBL" id="CAFBOL010000095">
    <property type="protein sequence ID" value="CAB5007600.1"/>
    <property type="molecule type" value="Genomic_DNA"/>
</dbReference>
<evidence type="ECO:0000313" key="2">
    <source>
        <dbReference type="EMBL" id="CAB4365801.1"/>
    </source>
</evidence>
<protein>
    <submittedName>
        <fullName evidence="3">Unannotated protein</fullName>
    </submittedName>
</protein>
<sequence>MSALDRKALRHGALVSLIFAVPFAIGSALMSAHDKHSPWTSVLWLGALAGFTLGAGIAAWVQENGFPLVHGLLCAGGTYLATQGTFTIIRLVRGASVSWLGIFFTFTTVIFAGLVGGGLGSVLRKRGLVPGMRGAALKSGLGPS</sequence>
<dbReference type="AlphaFoldDB" id="A0A6J6SGY4"/>
<dbReference type="EMBL" id="CAFBMT010000021">
    <property type="protein sequence ID" value="CAB4949577.1"/>
    <property type="molecule type" value="Genomic_DNA"/>
</dbReference>
<feature type="transmembrane region" description="Helical" evidence="1">
    <location>
        <begin position="68"/>
        <end position="92"/>
    </location>
</feature>